<evidence type="ECO:0000256" key="1">
    <source>
        <dbReference type="SAM" id="MobiDB-lite"/>
    </source>
</evidence>
<dbReference type="EMBL" id="CP027433">
    <property type="protein sequence ID" value="AVM00141.1"/>
    <property type="molecule type" value="Genomic_DNA"/>
</dbReference>
<organism evidence="2 3">
    <name type="scientific">Gordonia iterans</name>
    <dbReference type="NCBI Taxonomy" id="1004901"/>
    <lineage>
        <taxon>Bacteria</taxon>
        <taxon>Bacillati</taxon>
        <taxon>Actinomycetota</taxon>
        <taxon>Actinomycetes</taxon>
        <taxon>Mycobacteriales</taxon>
        <taxon>Gordoniaceae</taxon>
        <taxon>Gordonia</taxon>
    </lineage>
</organism>
<proteinExistence type="predicted"/>
<dbReference type="KEGG" id="git:C6V83_07480"/>
<evidence type="ECO:0000313" key="2">
    <source>
        <dbReference type="EMBL" id="AVM00141.1"/>
    </source>
</evidence>
<dbReference type="AlphaFoldDB" id="A0A2S0KET9"/>
<dbReference type="OrthoDB" id="4376532at2"/>
<reference evidence="2 3" key="1">
    <citation type="submission" date="2018-03" db="EMBL/GenBank/DDBJ databases">
        <title>Characteristics and genome of n-alkane degrading marine bacteria Gordonia iterans isolated from crude oil contaminated in Tae-an, South Korea.</title>
        <authorList>
            <person name="Lee S.-S."/>
            <person name="Kim H."/>
        </authorList>
    </citation>
    <scope>NUCLEOTIDE SEQUENCE [LARGE SCALE GENOMIC DNA]</scope>
    <source>
        <strain evidence="2 3">Co17</strain>
    </source>
</reference>
<feature type="compositionally biased region" description="Acidic residues" evidence="1">
    <location>
        <begin position="564"/>
        <end position="574"/>
    </location>
</feature>
<keyword evidence="3" id="KW-1185">Reference proteome</keyword>
<dbReference type="RefSeq" id="WP_105941872.1">
    <property type="nucleotide sequence ID" value="NZ_CP027433.1"/>
</dbReference>
<name>A0A2S0KET9_9ACTN</name>
<sequence length="604" mass="60992">MGKHNARRTRTVTRSGFSFNVSGSTVRKGATGATVLTATAAVTASLALGPGAGVADAGVPAITDALAGIHTEGTRIGDSLVEALGIESGGYLGGVALGPQYLRDQITGLLSGLGLPVEILDPIVDWVLDELGLTPGHELAISILPGAAVAIPIGEGTSATAISILGVAMATDGITQIFDDLWDLEVDDILGGLLGGGILGGLLGDILDDLEIDLGDLLDLPTLGDVITTISGGEITRESLPADQVFCLGGFAFANSGSAGSCVNIAALIDGRYNKPTGEVQLGLTNPLSILTYLTDPTQLGAIVGNALSGQPIYLLKDFGRLSFNGPDYLAALTSSYGFETVANGAPITVNWLGSTVGLFPGIAKVHGDGGLVGQLIPGFDAPDFVNYLSLPSVAFGTPTGFADLIPSLGFSAFNILDLYTISPWNTNDLFNGQFPSLTEGPMVQILSNLGDLLGALSDLGGLLPTGLAQNASSFTTVDVDPLMAEQASLAAASSEIGLGGSESGEEDADSSTKSGDRSTPSLDGLGHAEDSQQDESANGSSGIEPDADQDELAGTTDTKADATESESNGDADTGDASSSDDTSPSNDDTSPSSDSDVELAPAS</sequence>
<feature type="compositionally biased region" description="Low complexity" evidence="1">
    <location>
        <begin position="575"/>
        <end position="595"/>
    </location>
</feature>
<accession>A0A2S0KET9</accession>
<gene>
    <name evidence="2" type="ORF">C6V83_07480</name>
</gene>
<dbReference type="Proteomes" id="UP000239814">
    <property type="component" value="Chromosome"/>
</dbReference>
<feature type="region of interest" description="Disordered" evidence="1">
    <location>
        <begin position="494"/>
        <end position="604"/>
    </location>
</feature>
<protein>
    <submittedName>
        <fullName evidence="2">Uncharacterized protein</fullName>
    </submittedName>
</protein>
<evidence type="ECO:0000313" key="3">
    <source>
        <dbReference type="Proteomes" id="UP000239814"/>
    </source>
</evidence>